<dbReference type="Pfam" id="PF04840">
    <property type="entry name" value="Vps16_C"/>
    <property type="match status" value="1"/>
</dbReference>
<dbReference type="GO" id="GO:0003779">
    <property type="term" value="F:actin binding"/>
    <property type="evidence" value="ECO:0007669"/>
    <property type="project" value="TreeGrafter"/>
</dbReference>
<comment type="function">
    <text evidence="4">Plays a role in vesicle-mediated protein trafficking to lysosomal compartments including the endocytic membrane transport and autophagic pathways. Believed to act as a core component of the putative HOPS and CORVET endosomal tethering complexes.</text>
</comment>
<keyword evidence="4" id="KW-0472">Membrane</keyword>
<name>A0AA36AZ46_OCTVU</name>
<dbReference type="InterPro" id="IPR011044">
    <property type="entry name" value="Quino_amine_DH_bsu"/>
</dbReference>
<evidence type="ECO:0000256" key="3">
    <source>
        <dbReference type="ARBA" id="ARBA00061859"/>
    </source>
</evidence>
<dbReference type="SUPFAM" id="SSF50969">
    <property type="entry name" value="YVTN repeat-like/Quinoprotein amine dehydrogenase"/>
    <property type="match status" value="1"/>
</dbReference>
<evidence type="ECO:0000259" key="6">
    <source>
        <dbReference type="Pfam" id="PF04841"/>
    </source>
</evidence>
<dbReference type="InterPro" id="IPR006925">
    <property type="entry name" value="Vps16_C"/>
</dbReference>
<dbReference type="PANTHER" id="PTHR12811:SF0">
    <property type="entry name" value="VACUOLAR PROTEIN SORTING-ASSOCIATED PROTEIN 16 HOMOLOG"/>
    <property type="match status" value="1"/>
</dbReference>
<dbReference type="Pfam" id="PF04841">
    <property type="entry name" value="Vps16_N"/>
    <property type="match status" value="1"/>
</dbReference>
<evidence type="ECO:0000256" key="2">
    <source>
        <dbReference type="ARBA" id="ARBA00017947"/>
    </source>
</evidence>
<dbReference type="GO" id="GO:0030897">
    <property type="term" value="C:HOPS complex"/>
    <property type="evidence" value="ECO:0007669"/>
    <property type="project" value="UniProtKB-UniRule"/>
</dbReference>
<accession>A0AA36AZ46</accession>
<dbReference type="InterPro" id="IPR006926">
    <property type="entry name" value="Vps16_N"/>
</dbReference>
<organism evidence="7 8">
    <name type="scientific">Octopus vulgaris</name>
    <name type="common">Common octopus</name>
    <dbReference type="NCBI Taxonomy" id="6645"/>
    <lineage>
        <taxon>Eukaryota</taxon>
        <taxon>Metazoa</taxon>
        <taxon>Spiralia</taxon>
        <taxon>Lophotrochozoa</taxon>
        <taxon>Mollusca</taxon>
        <taxon>Cephalopoda</taxon>
        <taxon>Coleoidea</taxon>
        <taxon>Octopodiformes</taxon>
        <taxon>Octopoda</taxon>
        <taxon>Incirrata</taxon>
        <taxon>Octopodidae</taxon>
        <taxon>Octopus</taxon>
    </lineage>
</organism>
<keyword evidence="8" id="KW-1185">Reference proteome</keyword>
<dbReference type="FunFam" id="1.10.150.780:FF:000001">
    <property type="entry name" value="Vacuolar protein sorting-associated protein 16 homolog"/>
    <property type="match status" value="1"/>
</dbReference>
<dbReference type="GO" id="GO:0042144">
    <property type="term" value="P:vacuole fusion, non-autophagic"/>
    <property type="evidence" value="ECO:0007669"/>
    <property type="project" value="TreeGrafter"/>
</dbReference>
<dbReference type="GO" id="GO:0005765">
    <property type="term" value="C:lysosomal membrane"/>
    <property type="evidence" value="ECO:0007669"/>
    <property type="project" value="UniProtKB-SubCell"/>
</dbReference>
<keyword evidence="4" id="KW-0813">Transport</keyword>
<comment type="subcellular location">
    <subcellularLocation>
        <location evidence="4">Late endosome membrane</location>
        <topology evidence="4">Peripheral membrane protein</topology>
        <orientation evidence="4">Cytoplasmic side</orientation>
    </subcellularLocation>
    <subcellularLocation>
        <location evidence="4">Lysosome membrane</location>
        <topology evidence="4">Peripheral membrane protein</topology>
        <orientation evidence="4">Cytoplasmic side</orientation>
    </subcellularLocation>
    <text evidence="4">Cytoplasmic, peripheral membrane protein associated with late endosomes/lysosomes.</text>
</comment>
<dbReference type="GO" id="GO:0006886">
    <property type="term" value="P:intracellular protein transport"/>
    <property type="evidence" value="ECO:0007669"/>
    <property type="project" value="InterPro"/>
</dbReference>
<dbReference type="PANTHER" id="PTHR12811">
    <property type="entry name" value="VACUOLAR PROTEIN SORTING VPS16"/>
    <property type="match status" value="1"/>
</dbReference>
<evidence type="ECO:0000313" key="7">
    <source>
        <dbReference type="EMBL" id="CAI9724226.1"/>
    </source>
</evidence>
<dbReference type="InterPro" id="IPR016534">
    <property type="entry name" value="VPS16"/>
</dbReference>
<dbReference type="GO" id="GO:0033263">
    <property type="term" value="C:CORVET complex"/>
    <property type="evidence" value="ECO:0007669"/>
    <property type="project" value="UniProtKB-UniRule"/>
</dbReference>
<dbReference type="EMBL" id="OX597819">
    <property type="protein sequence ID" value="CAI9724226.1"/>
    <property type="molecule type" value="Genomic_DNA"/>
</dbReference>
<comment type="subunit">
    <text evidence="3">Core component of at least two putative endosomal tethering complexes, the homotypic fusion and vacuole protein sorting (HOPS) complex and the class C core vacuole/endosome tethering (CORVET) complex. Their common core is composed of the class C Vps proteins VPS11, VPS16, VPS18 and VPS33A, which in HOPS further associates with VPS39 and VPS41 and in CORVET with VPS8 and TGFBRAP1. Interacts with RAB5C. Interacts with STX17, MON1B. Associates with adapter protein complex 3 (AP-3) and clathrin:AP-3 complexes.</text>
</comment>
<dbReference type="GO" id="GO:0031902">
    <property type="term" value="C:late endosome membrane"/>
    <property type="evidence" value="ECO:0007669"/>
    <property type="project" value="UniProtKB-SubCell"/>
</dbReference>
<dbReference type="InterPro" id="IPR038132">
    <property type="entry name" value="Vps16_C_sf"/>
</dbReference>
<dbReference type="Proteomes" id="UP001162480">
    <property type="component" value="Chromosome 6"/>
</dbReference>
<evidence type="ECO:0000256" key="4">
    <source>
        <dbReference type="PIRNR" id="PIRNR007949"/>
    </source>
</evidence>
<dbReference type="Gene3D" id="1.10.150.780">
    <property type="entry name" value="Vps16, C-terminal region"/>
    <property type="match status" value="1"/>
</dbReference>
<comment type="similarity">
    <text evidence="1 4">Belongs to the VPS16 family.</text>
</comment>
<evidence type="ECO:0000259" key="5">
    <source>
        <dbReference type="Pfam" id="PF04840"/>
    </source>
</evidence>
<reference evidence="7" key="1">
    <citation type="submission" date="2023-08" db="EMBL/GenBank/DDBJ databases">
        <authorList>
            <person name="Alioto T."/>
            <person name="Alioto T."/>
            <person name="Gomez Garrido J."/>
        </authorList>
    </citation>
    <scope>NUCLEOTIDE SEQUENCE</scope>
</reference>
<keyword evidence="4" id="KW-0458">Lysosome</keyword>
<dbReference type="AlphaFoldDB" id="A0AA36AZ46"/>
<evidence type="ECO:0000313" key="8">
    <source>
        <dbReference type="Proteomes" id="UP001162480"/>
    </source>
</evidence>
<feature type="domain" description="Vps16 C-terminal" evidence="5">
    <location>
        <begin position="521"/>
        <end position="828"/>
    </location>
</feature>
<feature type="domain" description="Vps16 N-terminal" evidence="6">
    <location>
        <begin position="3"/>
        <end position="423"/>
    </location>
</feature>
<keyword evidence="4" id="KW-0967">Endosome</keyword>
<gene>
    <name evidence="7" type="ORF">OCTVUL_1B005056</name>
</gene>
<proteinExistence type="inferred from homology"/>
<sequence>MATANWNPLGDEYYRKTEIYTMDWIINGNVDLSKNRVAAAPFAGPIALLRDDSKVGRVSNTKPILYIYNAAGREISHMRWSSGNLIQIGWSNTEDLLCIQDDGVVLVYNMFCTFKKTFSMGDEAKTLKVKDCKVFQGFHGTGIAIITNSLRVFIVNNVEDSRIRRLAEVPGLQPSFSSWIILTIDRQTKAMVANGSELVQIDQGGQYEVKPFPPANWSEGNVIDMALSSDKKYIALYMSSGLIWVGTSDLKTKLWEFNTKGAPKPLSFLWCGNGAVVCHWDTLMLVIGPDKNHISYPFLFNAKQKTTYMLDGPVYLVEEVDGVRIIGNMQHEFLEKVPDVTLEVYKILSLAPGAMLRQASKEYQNGSQKADEHLRMIENKDVAVDQCILAAGHQFEPAEQKELLKAAVFGKSFITEYSPKKFVSMCQTLRVLNQIRHFSIGIPLTYTQLELLTKEVLIDRLVLRMKFLLAIRICQFLHIPDAEGVSRILAHWACYKVQQKYESDEAIAHAISQKLGDTPGVSYSEIACKATECGRDELAIKLLEFEPKASEQVPLLMKMNRNELALSKAISSGDTDLVYTVLLKLQDSNSSDFPRQIRNMPMAYFLYLQYCRKQNRKELQNMYYTEDNYLEDGLCHIIDSFTYERLEDRMCALKDAVIRFNKSKNEFITKQTEEQIKLLDMQQKFEEEFNRRYIDLTLHETIHQLIVDDKLKQAEFMRKTFKVPDRRFWWLKINALAQSHLWGELDKFSRTKKPPIGMEAFVDVCMKHKNPDEARKYIPRVHPENKVRCLLKTGQLKEAADAAFENRNEDELNIVLSKCSTSNPGLMERIKGLKAQLSKK</sequence>
<evidence type="ECO:0000256" key="1">
    <source>
        <dbReference type="ARBA" id="ARBA00009250"/>
    </source>
</evidence>
<keyword evidence="4" id="KW-0653">Protein transport</keyword>
<dbReference type="GO" id="GO:0016197">
    <property type="term" value="P:endosomal transport"/>
    <property type="evidence" value="ECO:0007669"/>
    <property type="project" value="TreeGrafter"/>
</dbReference>
<protein>
    <recommendedName>
        <fullName evidence="2 4">Vacuolar protein sorting-associated protein 16 homolog</fullName>
    </recommendedName>
</protein>
<dbReference type="PIRSF" id="PIRSF007949">
    <property type="entry name" value="VPS16"/>
    <property type="match status" value="1"/>
</dbReference>